<dbReference type="Gene3D" id="3.30.1490.20">
    <property type="entry name" value="ATP-grasp fold, A domain"/>
    <property type="match status" value="1"/>
</dbReference>
<dbReference type="VEuPathDB" id="VectorBase:LDEU004339"/>
<evidence type="ECO:0000313" key="2">
    <source>
        <dbReference type="Proteomes" id="UP000288716"/>
    </source>
</evidence>
<dbReference type="PANTHER" id="PTHR43615:SF1">
    <property type="entry name" value="PPDK_N DOMAIN-CONTAINING PROTEIN"/>
    <property type="match status" value="1"/>
</dbReference>
<organism evidence="1 2">
    <name type="scientific">Leptotrombidium deliense</name>
    <dbReference type="NCBI Taxonomy" id="299467"/>
    <lineage>
        <taxon>Eukaryota</taxon>
        <taxon>Metazoa</taxon>
        <taxon>Ecdysozoa</taxon>
        <taxon>Arthropoda</taxon>
        <taxon>Chelicerata</taxon>
        <taxon>Arachnida</taxon>
        <taxon>Acari</taxon>
        <taxon>Acariformes</taxon>
        <taxon>Trombidiformes</taxon>
        <taxon>Prostigmata</taxon>
        <taxon>Anystina</taxon>
        <taxon>Parasitengona</taxon>
        <taxon>Trombiculoidea</taxon>
        <taxon>Trombiculidae</taxon>
        <taxon>Leptotrombidium</taxon>
    </lineage>
</organism>
<evidence type="ECO:0008006" key="3">
    <source>
        <dbReference type="Google" id="ProtNLM"/>
    </source>
</evidence>
<sequence length="462" mass="53157">MNSNSNIFGQWLQQWKTNRSLQQKQKENKDRIEFYDFEKTDDPYICGFIPSEKEWNIEKPDYEKDEHICITAVNSKEQFLRLSIFKSKEVNGKVEIKLQLSLKITESEEYSIEEQYFLSVIGLKPNEYKCGPLSIEILSPFRKLRIKFRGYLKNENTGEFNFAQLRLHWYSLSNVFDHKCSFDSNYIAKQLVKNNSKTIEVEDRIEQFGNIKGTVKIESESEKQIFLWGLRSKNICDKGLRASRLIGIAMNGIAFDVGFISNDVLHYSYSYGLVKNSKGIVEAISQSQNEMLSFANNCCEIVMKTSKHRFVVMLDGGNKYLRNAKIDGFETKCITLNDDYKSFFDNLRGNQSSNVLHTYPVSDIKESSSDLVLTLDNIKAQNVNLSGGKGSSLVALTRLSEISNRFKVPKGLIVTSNAYNILLEENNEILQQLQKLEKLTWYVNYFSLLINVVNSIGLMTIL</sequence>
<dbReference type="PANTHER" id="PTHR43615">
    <property type="entry name" value="PHOSPHOENOLPYRUVATE SYNTHASE-RELATED"/>
    <property type="match status" value="1"/>
</dbReference>
<dbReference type="SUPFAM" id="SSF56059">
    <property type="entry name" value="Glutathione synthetase ATP-binding domain-like"/>
    <property type="match status" value="1"/>
</dbReference>
<dbReference type="InterPro" id="IPR051549">
    <property type="entry name" value="PEP_Utilizing_Enz"/>
</dbReference>
<dbReference type="GO" id="GO:0005524">
    <property type="term" value="F:ATP binding"/>
    <property type="evidence" value="ECO:0007669"/>
    <property type="project" value="InterPro"/>
</dbReference>
<dbReference type="STRING" id="299467.A0A443SJJ4"/>
<name>A0A443SJJ4_9ACAR</name>
<proteinExistence type="predicted"/>
<reference evidence="1 2" key="1">
    <citation type="journal article" date="2018" name="Gigascience">
        <title>Genomes of trombidid mites reveal novel predicted allergens and laterally-transferred genes associated with secondary metabolism.</title>
        <authorList>
            <person name="Dong X."/>
            <person name="Chaisiri K."/>
            <person name="Xia D."/>
            <person name="Armstrong S.D."/>
            <person name="Fang Y."/>
            <person name="Donnelly M.J."/>
            <person name="Kadowaki T."/>
            <person name="McGarry J.W."/>
            <person name="Darby A.C."/>
            <person name="Makepeace B.L."/>
        </authorList>
    </citation>
    <scope>NUCLEOTIDE SEQUENCE [LARGE SCALE GENOMIC DNA]</scope>
    <source>
        <strain evidence="1">UoL-UT</strain>
    </source>
</reference>
<dbReference type="Proteomes" id="UP000288716">
    <property type="component" value="Unassembled WGS sequence"/>
</dbReference>
<accession>A0A443SJJ4</accession>
<comment type="caution">
    <text evidence="1">The sequence shown here is derived from an EMBL/GenBank/DDBJ whole genome shotgun (WGS) entry which is preliminary data.</text>
</comment>
<evidence type="ECO:0000313" key="1">
    <source>
        <dbReference type="EMBL" id="RWS27704.1"/>
    </source>
</evidence>
<dbReference type="EMBL" id="NCKV01001830">
    <property type="protein sequence ID" value="RWS27704.1"/>
    <property type="molecule type" value="Genomic_DNA"/>
</dbReference>
<dbReference type="AlphaFoldDB" id="A0A443SJJ4"/>
<keyword evidence="2" id="KW-1185">Reference proteome</keyword>
<gene>
    <name evidence="1" type="ORF">B4U80_12851</name>
</gene>
<dbReference type="OrthoDB" id="6503891at2759"/>
<protein>
    <recommendedName>
        <fullName evidence="3">Pyruvate phosphate dikinase AMP/ATP-binding domain-containing protein</fullName>
    </recommendedName>
</protein>
<dbReference type="InterPro" id="IPR013815">
    <property type="entry name" value="ATP_grasp_subdomain_1"/>
</dbReference>